<name>A0AAV4PLQ8_CAEEX</name>
<proteinExistence type="predicted"/>
<organism evidence="2 3">
    <name type="scientific">Caerostris extrusa</name>
    <name type="common">Bark spider</name>
    <name type="synonym">Caerostris bankana</name>
    <dbReference type="NCBI Taxonomy" id="172846"/>
    <lineage>
        <taxon>Eukaryota</taxon>
        <taxon>Metazoa</taxon>
        <taxon>Ecdysozoa</taxon>
        <taxon>Arthropoda</taxon>
        <taxon>Chelicerata</taxon>
        <taxon>Arachnida</taxon>
        <taxon>Araneae</taxon>
        <taxon>Araneomorphae</taxon>
        <taxon>Entelegynae</taxon>
        <taxon>Araneoidea</taxon>
        <taxon>Araneidae</taxon>
        <taxon>Caerostris</taxon>
    </lineage>
</organism>
<evidence type="ECO:0000256" key="1">
    <source>
        <dbReference type="SAM" id="Phobius"/>
    </source>
</evidence>
<keyword evidence="1" id="KW-0472">Membrane</keyword>
<feature type="transmembrane region" description="Helical" evidence="1">
    <location>
        <begin position="68"/>
        <end position="90"/>
    </location>
</feature>
<dbReference type="AlphaFoldDB" id="A0AAV4PLQ8"/>
<keyword evidence="1" id="KW-0812">Transmembrane</keyword>
<protein>
    <submittedName>
        <fullName evidence="2">Uncharacterized protein</fullName>
    </submittedName>
</protein>
<dbReference type="EMBL" id="BPLR01004833">
    <property type="protein sequence ID" value="GIX97885.1"/>
    <property type="molecule type" value="Genomic_DNA"/>
</dbReference>
<reference evidence="2 3" key="1">
    <citation type="submission" date="2021-06" db="EMBL/GenBank/DDBJ databases">
        <title>Caerostris extrusa draft genome.</title>
        <authorList>
            <person name="Kono N."/>
            <person name="Arakawa K."/>
        </authorList>
    </citation>
    <scope>NUCLEOTIDE SEQUENCE [LARGE SCALE GENOMIC DNA]</scope>
</reference>
<dbReference type="Proteomes" id="UP001054945">
    <property type="component" value="Unassembled WGS sequence"/>
</dbReference>
<keyword evidence="1" id="KW-1133">Transmembrane helix</keyword>
<gene>
    <name evidence="2" type="ORF">CEXT_389291</name>
</gene>
<comment type="caution">
    <text evidence="2">The sequence shown here is derived from an EMBL/GenBank/DDBJ whole genome shotgun (WGS) entry which is preliminary data.</text>
</comment>
<keyword evidence="3" id="KW-1185">Reference proteome</keyword>
<accession>A0AAV4PLQ8</accession>
<evidence type="ECO:0000313" key="3">
    <source>
        <dbReference type="Proteomes" id="UP001054945"/>
    </source>
</evidence>
<sequence>MRYYYKKPGSAASLWKTSCVQVWSKRYRVETSHSSSSLDVSSLSLTTTLLEPVGEGKQMNNKEQMKNILISTDFKAFVSFFFCISFLFVFQSTSNLQQISIKKSQKKINTESELAW</sequence>
<evidence type="ECO:0000313" key="2">
    <source>
        <dbReference type="EMBL" id="GIX97885.1"/>
    </source>
</evidence>